<accession>A0A6J5T0Y4</accession>
<dbReference type="InterPro" id="IPR002201">
    <property type="entry name" value="Glyco_trans_9"/>
</dbReference>
<gene>
    <name evidence="3" type="ORF">UFOVP1636_254</name>
</gene>
<dbReference type="InterPro" id="IPR051199">
    <property type="entry name" value="LPS_LOS_Heptosyltrfase"/>
</dbReference>
<name>A0A6J5T0Y4_9CAUD</name>
<keyword evidence="2 3" id="KW-0808">Transferase</keyword>
<dbReference type="CDD" id="cd03789">
    <property type="entry name" value="GT9_LPS_heptosyltransferase"/>
    <property type="match status" value="1"/>
</dbReference>
<dbReference type="EMBL" id="LR797503">
    <property type="protein sequence ID" value="CAB4221335.1"/>
    <property type="molecule type" value="Genomic_DNA"/>
</dbReference>
<evidence type="ECO:0000313" key="3">
    <source>
        <dbReference type="EMBL" id="CAB4221335.1"/>
    </source>
</evidence>
<dbReference type="Pfam" id="PF01075">
    <property type="entry name" value="Glyco_transf_9"/>
    <property type="match status" value="1"/>
</dbReference>
<dbReference type="GO" id="GO:0008713">
    <property type="term" value="F:ADP-heptose-lipopolysaccharide heptosyltransferase activity"/>
    <property type="evidence" value="ECO:0007669"/>
    <property type="project" value="TreeGrafter"/>
</dbReference>
<sequence>MKILIIRQGALGDVIMATGIVRAIYQKYNAPIIDIATDYPDVFLNNIYVSQAGKLTTLTENNYDLTINLDMAYEMSPDIHAINAYALRAGLNYSETDLHTELFVQKESVDALLQYNLPKKFIVLHQRYYYWSNRNLPSEFYIELASKIIGVTGHSVVQIGGEFDHKFGAIDGLLYDLTNKLSLHETAALIEKAKAFVGIDAGPMHIASTTNTPVVGLFTSVKAEYREPRNRIVPHINIASDIECYGCVETLPAPVTEYHCGRGDDECTRRFSSDAIIEKLKTLLC</sequence>
<dbReference type="SUPFAM" id="SSF53756">
    <property type="entry name" value="UDP-Glycosyltransferase/glycogen phosphorylase"/>
    <property type="match status" value="1"/>
</dbReference>
<organism evidence="3">
    <name type="scientific">uncultured Caudovirales phage</name>
    <dbReference type="NCBI Taxonomy" id="2100421"/>
    <lineage>
        <taxon>Viruses</taxon>
        <taxon>Duplodnaviria</taxon>
        <taxon>Heunggongvirae</taxon>
        <taxon>Uroviricota</taxon>
        <taxon>Caudoviricetes</taxon>
        <taxon>Peduoviridae</taxon>
        <taxon>Maltschvirus</taxon>
        <taxon>Maltschvirus maltsch</taxon>
    </lineage>
</organism>
<keyword evidence="1" id="KW-0328">Glycosyltransferase</keyword>
<dbReference type="PANTHER" id="PTHR30160:SF1">
    <property type="entry name" value="LIPOPOLYSACCHARIDE 1,2-N-ACETYLGLUCOSAMINETRANSFERASE-RELATED"/>
    <property type="match status" value="1"/>
</dbReference>
<reference evidence="3" key="1">
    <citation type="submission" date="2020-05" db="EMBL/GenBank/DDBJ databases">
        <authorList>
            <person name="Chiriac C."/>
            <person name="Salcher M."/>
            <person name="Ghai R."/>
            <person name="Kavagutti S V."/>
        </authorList>
    </citation>
    <scope>NUCLEOTIDE SEQUENCE</scope>
</reference>
<evidence type="ECO:0000256" key="2">
    <source>
        <dbReference type="ARBA" id="ARBA00022679"/>
    </source>
</evidence>
<dbReference type="Gene3D" id="3.40.50.2000">
    <property type="entry name" value="Glycogen Phosphorylase B"/>
    <property type="match status" value="2"/>
</dbReference>
<dbReference type="PANTHER" id="PTHR30160">
    <property type="entry name" value="TETRAACYLDISACCHARIDE 4'-KINASE-RELATED"/>
    <property type="match status" value="1"/>
</dbReference>
<protein>
    <submittedName>
        <fullName evidence="3">RfaF ADP-heptose,LPS heptosyltransferase</fullName>
    </submittedName>
</protein>
<proteinExistence type="predicted"/>
<evidence type="ECO:0000256" key="1">
    <source>
        <dbReference type="ARBA" id="ARBA00022676"/>
    </source>
</evidence>